<comment type="catalytic activity">
    <reaction evidence="2">
        <text>Ni(II)-pyridinium-3,5-bisthiocarboxylate mononucleotide = pyridinium-3,5-bisthiocarboxylate mononucleotide + Ni(2+)</text>
        <dbReference type="Rhea" id="RHEA:54784"/>
        <dbReference type="ChEBI" id="CHEBI:49786"/>
        <dbReference type="ChEBI" id="CHEBI:137372"/>
        <dbReference type="ChEBI" id="CHEBI:137373"/>
        <dbReference type="EC" id="4.99.1.12"/>
    </reaction>
</comment>
<dbReference type="NCBIfam" id="TIGR00299">
    <property type="entry name" value="nickel pincer cofactor biosynthesis protein LarC"/>
    <property type="match status" value="1"/>
</dbReference>
<keyword evidence="1 2" id="KW-0533">Nickel</keyword>
<dbReference type="Gene3D" id="3.30.70.1380">
    <property type="entry name" value="Transcriptional regulatory protein pf0864 domain like"/>
    <property type="match status" value="1"/>
</dbReference>
<dbReference type="Pfam" id="PF01969">
    <property type="entry name" value="Ni_insertion"/>
    <property type="match status" value="1"/>
</dbReference>
<comment type="caution">
    <text evidence="3">The sequence shown here is derived from an EMBL/GenBank/DDBJ whole genome shotgun (WGS) entry which is preliminary data.</text>
</comment>
<dbReference type="Proteomes" id="UP000568877">
    <property type="component" value="Unassembled WGS sequence"/>
</dbReference>
<evidence type="ECO:0000256" key="1">
    <source>
        <dbReference type="ARBA" id="ARBA00022596"/>
    </source>
</evidence>
<comment type="function">
    <text evidence="2">Involved in the biosynthesis of a nickel-pincer cofactor ((SCS)Ni(II) pincer complex). Binds Ni(2+), and functions in nickel delivery to pyridinium-3,5-bisthiocarboxylic acid mononucleotide (P2TMN), to form the mature cofactor. Is thus probably required for the activation of nickel-pincer cofactor-dependent enzymes.</text>
</comment>
<evidence type="ECO:0000313" key="4">
    <source>
        <dbReference type="Proteomes" id="UP000568877"/>
    </source>
</evidence>
<dbReference type="GO" id="GO:0016151">
    <property type="term" value="F:nickel cation binding"/>
    <property type="evidence" value="ECO:0007669"/>
    <property type="project" value="UniProtKB-UniRule"/>
</dbReference>
<accession>A0A6V8PH79</accession>
<dbReference type="GO" id="GO:0016829">
    <property type="term" value="F:lyase activity"/>
    <property type="evidence" value="ECO:0007669"/>
    <property type="project" value="UniProtKB-UniRule"/>
</dbReference>
<sequence length="406" mass="44914">MKTLYIDCFSGVSGDKMVAALLDLGVPEPLIREELAKLPLEDYRIEVRRENKASISCLQFQVIPTDSTPVFRSFTDIKGLIVASSLEQDVKKLSIDIFSELARAESKIHEIPTEQIHFHEVGAIDSIVDVVASAAGFCWLKADQIISSPVPLGKGFVEIQHGTIPIPPPAVVEILKGVPIYGSGIEVELTTPTGAAILKTVTDSYGDLPLMKVDKIGYGAGQKDLRIPNLLRILWGELVEEREILSDSLVLLSTNIDDLNPEIVGYVFQLLLEMGAKDVWITPVQMKKNRAASELSILCLPEKAREMVEIIFRETSSLGVRRTEVKRYALPRKSVEVQLPYARIKVKLGMAGGKVISISPEYEDCAQAARKTGKPLKEIYREVISEARKNLQEETSKKPDQNPSPQ</sequence>
<proteinExistence type="inferred from homology"/>
<evidence type="ECO:0000256" key="2">
    <source>
        <dbReference type="HAMAP-Rule" id="MF_01074"/>
    </source>
</evidence>
<dbReference type="EMBL" id="BLSA01000022">
    <property type="protein sequence ID" value="GFP32002.1"/>
    <property type="molecule type" value="Genomic_DNA"/>
</dbReference>
<dbReference type="Gene3D" id="3.10.20.300">
    <property type="entry name" value="mk0293 like domain"/>
    <property type="match status" value="1"/>
</dbReference>
<name>A0A6V8PH79_9ACTN</name>
<dbReference type="InterPro" id="IPR002822">
    <property type="entry name" value="Ni_insertion"/>
</dbReference>
<dbReference type="AlphaFoldDB" id="A0A6V8PH79"/>
<organism evidence="3 4">
    <name type="scientific">Candidatus Hakubella thermalkaliphila</name>
    <dbReference type="NCBI Taxonomy" id="2754717"/>
    <lineage>
        <taxon>Bacteria</taxon>
        <taxon>Bacillati</taxon>
        <taxon>Actinomycetota</taxon>
        <taxon>Actinomycetota incertae sedis</taxon>
        <taxon>Candidatus Hakubellales</taxon>
        <taxon>Candidatus Hakubellaceae</taxon>
        <taxon>Candidatus Hakubella</taxon>
    </lineage>
</organism>
<dbReference type="PANTHER" id="PTHR36566:SF1">
    <property type="entry name" value="PYRIDINIUM-3,5-BISTHIOCARBOXYLIC ACID MONONUCLEOTIDE NICKEL INSERTION PROTEIN"/>
    <property type="match status" value="1"/>
</dbReference>
<dbReference type="HAMAP" id="MF_01074">
    <property type="entry name" value="LarC"/>
    <property type="match status" value="1"/>
</dbReference>
<dbReference type="PANTHER" id="PTHR36566">
    <property type="entry name" value="NICKEL INSERTION PROTEIN-RELATED"/>
    <property type="match status" value="1"/>
</dbReference>
<keyword evidence="2" id="KW-0456">Lyase</keyword>
<reference evidence="3 4" key="1">
    <citation type="journal article" date="2020" name="Front. Microbiol.">
        <title>Single-cell genomics of novel Actinobacteria with the Wood-Ljungdahl pathway discovered in a serpentinizing system.</title>
        <authorList>
            <person name="Merino N."/>
            <person name="Kawai M."/>
            <person name="Boyd E.S."/>
            <person name="Colman D.R."/>
            <person name="McGlynn S.E."/>
            <person name="Nealson K.H."/>
            <person name="Kurokawa K."/>
            <person name="Hongoh Y."/>
        </authorList>
    </citation>
    <scope>NUCLEOTIDE SEQUENCE [LARGE SCALE GENOMIC DNA]</scope>
    <source>
        <strain evidence="3 4">S42</strain>
    </source>
</reference>
<dbReference type="EC" id="4.99.1.12" evidence="2"/>
<protein>
    <recommendedName>
        <fullName evidence="2">Pyridinium-3,5-bisthiocarboxylic acid mononucleotide nickel insertion protein</fullName>
        <shortName evidence="2">P2TMN nickel insertion protein</shortName>
        <ecNumber evidence="2">4.99.1.12</ecNumber>
    </recommendedName>
    <alternativeName>
        <fullName evidence="2">Nickel-pincer cofactor biosynthesis protein LarC</fullName>
    </alternativeName>
</protein>
<gene>
    <name evidence="2" type="primary">larC</name>
    <name evidence="3" type="ORF">HKBW3S42_00308</name>
</gene>
<comment type="similarity">
    <text evidence="2">Belongs to the LarC family.</text>
</comment>
<dbReference type="GO" id="GO:0051604">
    <property type="term" value="P:protein maturation"/>
    <property type="evidence" value="ECO:0007669"/>
    <property type="project" value="UniProtKB-UniRule"/>
</dbReference>
<evidence type="ECO:0000313" key="3">
    <source>
        <dbReference type="EMBL" id="GFP32002.1"/>
    </source>
</evidence>